<dbReference type="PANTHER" id="PTHR11972:SF153">
    <property type="entry name" value="SUPEROXIDE-GENERATING NADPH OXIDASE HEAVY CHAIN SUBUNIT A"/>
    <property type="match status" value="1"/>
</dbReference>
<keyword evidence="5" id="KW-1185">Reference proteome</keyword>
<keyword evidence="2" id="KW-0812">Transmembrane</keyword>
<evidence type="ECO:0000313" key="4">
    <source>
        <dbReference type="EMBL" id="EJK53983.1"/>
    </source>
</evidence>
<dbReference type="eggNOG" id="KOG0039">
    <property type="taxonomic scope" value="Eukaryota"/>
</dbReference>
<reference evidence="4 5" key="1">
    <citation type="journal article" date="2012" name="Genome Biol.">
        <title>Genome and low-iron response of an oceanic diatom adapted to chronic iron limitation.</title>
        <authorList>
            <person name="Lommer M."/>
            <person name="Specht M."/>
            <person name="Roy A.S."/>
            <person name="Kraemer L."/>
            <person name="Andreson R."/>
            <person name="Gutowska M.A."/>
            <person name="Wolf J."/>
            <person name="Bergner S.V."/>
            <person name="Schilhabel M.B."/>
            <person name="Klostermeier U.C."/>
            <person name="Beiko R.G."/>
            <person name="Rosenstiel P."/>
            <person name="Hippler M."/>
            <person name="Laroche J."/>
        </authorList>
    </citation>
    <scope>NUCLEOTIDE SEQUENCE [LARGE SCALE GENOMIC DNA]</scope>
    <source>
        <strain evidence="4 5">CCMP1005</strain>
    </source>
</reference>
<dbReference type="InterPro" id="IPR017938">
    <property type="entry name" value="Riboflavin_synthase-like_b-brl"/>
</dbReference>
<proteinExistence type="predicted"/>
<dbReference type="GO" id="GO:0016491">
    <property type="term" value="F:oxidoreductase activity"/>
    <property type="evidence" value="ECO:0007669"/>
    <property type="project" value="UniProtKB-KW"/>
</dbReference>
<evidence type="ECO:0000256" key="1">
    <source>
        <dbReference type="ARBA" id="ARBA00023002"/>
    </source>
</evidence>
<dbReference type="GO" id="GO:0005886">
    <property type="term" value="C:plasma membrane"/>
    <property type="evidence" value="ECO:0007669"/>
    <property type="project" value="TreeGrafter"/>
</dbReference>
<dbReference type="AlphaFoldDB" id="K0RJU0"/>
<dbReference type="PANTHER" id="PTHR11972">
    <property type="entry name" value="NADPH OXIDASE"/>
    <property type="match status" value="1"/>
</dbReference>
<gene>
    <name evidence="4" type="ORF">THAOC_26475</name>
</gene>
<dbReference type="EMBL" id="AGNL01036611">
    <property type="protein sequence ID" value="EJK53983.1"/>
    <property type="molecule type" value="Genomic_DNA"/>
</dbReference>
<evidence type="ECO:0000313" key="5">
    <source>
        <dbReference type="Proteomes" id="UP000266841"/>
    </source>
</evidence>
<dbReference type="SUPFAM" id="SSF63380">
    <property type="entry name" value="Riboflavin synthase domain-like"/>
    <property type="match status" value="1"/>
</dbReference>
<keyword evidence="2" id="KW-1133">Transmembrane helix</keyword>
<dbReference type="Pfam" id="PF08022">
    <property type="entry name" value="FAD_binding_8"/>
    <property type="match status" value="1"/>
</dbReference>
<feature type="domain" description="FAD-binding 8" evidence="3">
    <location>
        <begin position="248"/>
        <end position="320"/>
    </location>
</feature>
<feature type="non-terminal residue" evidence="4">
    <location>
        <position position="544"/>
    </location>
</feature>
<evidence type="ECO:0000259" key="3">
    <source>
        <dbReference type="Pfam" id="PF08022"/>
    </source>
</evidence>
<feature type="transmembrane region" description="Helical" evidence="2">
    <location>
        <begin position="125"/>
        <end position="146"/>
    </location>
</feature>
<dbReference type="Proteomes" id="UP000266841">
    <property type="component" value="Unassembled WGS sequence"/>
</dbReference>
<dbReference type="InterPro" id="IPR050369">
    <property type="entry name" value="RBOH/FRE"/>
</dbReference>
<dbReference type="OrthoDB" id="48134at2759"/>
<evidence type="ECO:0000256" key="2">
    <source>
        <dbReference type="SAM" id="Phobius"/>
    </source>
</evidence>
<feature type="transmembrane region" description="Helical" evidence="2">
    <location>
        <begin position="215"/>
        <end position="234"/>
    </location>
</feature>
<name>K0RJU0_THAOC</name>
<dbReference type="InterPro" id="IPR013112">
    <property type="entry name" value="FAD-bd_8"/>
</dbReference>
<comment type="caution">
    <text evidence="4">The sequence shown here is derived from an EMBL/GenBank/DDBJ whole genome shotgun (WGS) entry which is preliminary data.</text>
</comment>
<protein>
    <recommendedName>
        <fullName evidence="3">FAD-binding 8 domain-containing protein</fullName>
    </recommendedName>
</protein>
<keyword evidence="2" id="KW-0472">Membrane</keyword>
<keyword evidence="1" id="KW-0560">Oxidoreductase</keyword>
<accession>K0RJU0</accession>
<sequence length="544" mass="60855">MDATDIEDGLAATELVCISEIDEDSDEDVHAFIESNFADDSATVATAESTDTETTNKSALVRRKARKSFARRTSFVRMKSIPSFRSQKRGSSSESVHSSSEESSHDDLLLMDRKKKTEVRAADNWWKFVFVFSFISMTACVLTLWLEYPYGARMSTEEVATMPWSNGCVGLDSCICPRSTRCLGQSSDLRSRATRIHYLAILWAAALMAHAPERIFWLIGVPFLAYIADVILGYHKTHLIDNTYFERVGKDTVLVTFKTPDGMAKSSSSSFVYVMIPWISKYQWHAFSVYDDPKKPGHSQLCISKASRASWTAALIDEMSVPSHRPMFVTQAYLSPFNSHAMDSTNLIAMASGIGGSICSTFAVATQICFLPSLLSGITPILSLIKQYARTERTLDFIWMCRQAELIEFMLPSLDVGGEDSGCVVLVYYTGKRPLLVDYDLPSNLRIYQGRPDLPRLVDAITSKTSPDRNERYGGGNYKLDDANHGLKRIKQTTVSERPRVLVARAMETYTNEQLFKFAVDASNSQNQNRLGMDSLIDSVDYMG</sequence>
<organism evidence="4 5">
    <name type="scientific">Thalassiosira oceanica</name>
    <name type="common">Marine diatom</name>
    <dbReference type="NCBI Taxonomy" id="159749"/>
    <lineage>
        <taxon>Eukaryota</taxon>
        <taxon>Sar</taxon>
        <taxon>Stramenopiles</taxon>
        <taxon>Ochrophyta</taxon>
        <taxon>Bacillariophyta</taxon>
        <taxon>Coscinodiscophyceae</taxon>
        <taxon>Thalassiosirophycidae</taxon>
        <taxon>Thalassiosirales</taxon>
        <taxon>Thalassiosiraceae</taxon>
        <taxon>Thalassiosira</taxon>
    </lineage>
</organism>